<evidence type="ECO:0000313" key="2">
    <source>
        <dbReference type="EMBL" id="KAA0201231.1"/>
    </source>
</evidence>
<feature type="non-terminal residue" evidence="2">
    <location>
        <position position="136"/>
    </location>
</feature>
<accession>A0A8E0S792</accession>
<evidence type="ECO:0000256" key="1">
    <source>
        <dbReference type="SAM" id="Phobius"/>
    </source>
</evidence>
<keyword evidence="3" id="KW-1185">Reference proteome</keyword>
<comment type="caution">
    <text evidence="2">The sequence shown here is derived from an EMBL/GenBank/DDBJ whole genome shotgun (WGS) entry which is preliminary data.</text>
</comment>
<feature type="transmembrane region" description="Helical" evidence="1">
    <location>
        <begin position="44"/>
        <end position="64"/>
    </location>
</feature>
<reference evidence="2" key="1">
    <citation type="submission" date="2019-05" db="EMBL/GenBank/DDBJ databases">
        <title>Annotation for the trematode Fasciolopsis buski.</title>
        <authorList>
            <person name="Choi Y.-J."/>
        </authorList>
    </citation>
    <scope>NUCLEOTIDE SEQUENCE</scope>
    <source>
        <strain evidence="2">HT</strain>
        <tissue evidence="2">Whole worm</tissue>
    </source>
</reference>
<protein>
    <submittedName>
        <fullName evidence="2">Uncharacterized protein</fullName>
    </submittedName>
</protein>
<name>A0A8E0S792_9TREM</name>
<keyword evidence="1" id="KW-1133">Transmembrane helix</keyword>
<evidence type="ECO:0000313" key="3">
    <source>
        <dbReference type="Proteomes" id="UP000728185"/>
    </source>
</evidence>
<dbReference type="AlphaFoldDB" id="A0A8E0S792"/>
<keyword evidence="1" id="KW-0472">Membrane</keyword>
<keyword evidence="1" id="KW-0812">Transmembrane</keyword>
<dbReference type="EMBL" id="LUCM01000025">
    <property type="protein sequence ID" value="KAA0201231.1"/>
    <property type="molecule type" value="Genomic_DNA"/>
</dbReference>
<dbReference type="Proteomes" id="UP000728185">
    <property type="component" value="Unassembled WGS sequence"/>
</dbReference>
<organism evidence="2 3">
    <name type="scientific">Fasciolopsis buskii</name>
    <dbReference type="NCBI Taxonomy" id="27845"/>
    <lineage>
        <taxon>Eukaryota</taxon>
        <taxon>Metazoa</taxon>
        <taxon>Spiralia</taxon>
        <taxon>Lophotrochozoa</taxon>
        <taxon>Platyhelminthes</taxon>
        <taxon>Trematoda</taxon>
        <taxon>Digenea</taxon>
        <taxon>Plagiorchiida</taxon>
        <taxon>Echinostomata</taxon>
        <taxon>Echinostomatoidea</taxon>
        <taxon>Fasciolidae</taxon>
        <taxon>Fasciolopsis</taxon>
    </lineage>
</organism>
<proteinExistence type="predicted"/>
<gene>
    <name evidence="2" type="ORF">FBUS_09999</name>
</gene>
<sequence length="136" mass="15484">SSASRERRRNRLRAPFGDEDIQIVFAGSGGRDVGYPLFLSERFFFRYGLFSFFIVVWPPTATFVPLSRSNFQVEAASDDVLVSCHDNSYVTTITDTATMMDEKRKALSSKLDSVYFNEVSFILGNSVRVMHIQLYT</sequence>
<dbReference type="OrthoDB" id="424012at2759"/>